<keyword evidence="2" id="KW-0436">Ligase</keyword>
<dbReference type="InterPro" id="IPR025110">
    <property type="entry name" value="AMP-bd_C"/>
</dbReference>
<evidence type="ECO:0000313" key="9">
    <source>
        <dbReference type="EMBL" id="KAF2074146.1"/>
    </source>
</evidence>
<dbReference type="GO" id="GO:0005524">
    <property type="term" value="F:ATP binding"/>
    <property type="evidence" value="ECO:0007669"/>
    <property type="project" value="UniProtKB-KW"/>
</dbReference>
<dbReference type="Gene3D" id="3.30.300.30">
    <property type="match status" value="1"/>
</dbReference>
<accession>A0A8J4USY1</accession>
<protein>
    <recommendedName>
        <fullName evidence="11">4-coumarate-CoA ligase</fullName>
    </recommendedName>
</protein>
<dbReference type="PANTHER" id="PTHR24096">
    <property type="entry name" value="LONG-CHAIN-FATTY-ACID--COA LIGASE"/>
    <property type="match status" value="1"/>
</dbReference>
<keyword evidence="10" id="KW-1185">Reference proteome</keyword>
<keyword evidence="4" id="KW-0067">ATP-binding</keyword>
<name>A0A8J4USY1_9MYCE</name>
<dbReference type="FunFam" id="3.30.300.30:FF:000007">
    <property type="entry name" value="4-coumarate--CoA ligase 2"/>
    <property type="match status" value="1"/>
</dbReference>
<evidence type="ECO:0000313" key="10">
    <source>
        <dbReference type="Proteomes" id="UP000695562"/>
    </source>
</evidence>
<dbReference type="FunFam" id="3.40.50.12780:FF:000003">
    <property type="entry name" value="Long-chain-fatty-acid--CoA ligase FadD"/>
    <property type="match status" value="1"/>
</dbReference>
<evidence type="ECO:0008006" key="11">
    <source>
        <dbReference type="Google" id="ProtNLM"/>
    </source>
</evidence>
<evidence type="ECO:0000256" key="4">
    <source>
        <dbReference type="ARBA" id="ARBA00022840"/>
    </source>
</evidence>
<dbReference type="PANTHER" id="PTHR24096:SF149">
    <property type="entry name" value="AMP-BINDING DOMAIN-CONTAINING PROTEIN-RELATED"/>
    <property type="match status" value="1"/>
</dbReference>
<dbReference type="SUPFAM" id="SSF56801">
    <property type="entry name" value="Acetyl-CoA synthetase-like"/>
    <property type="match status" value="1"/>
</dbReference>
<evidence type="ECO:0000256" key="6">
    <source>
        <dbReference type="SAM" id="Phobius"/>
    </source>
</evidence>
<evidence type="ECO:0000256" key="5">
    <source>
        <dbReference type="ARBA" id="ARBA00060247"/>
    </source>
</evidence>
<dbReference type="Pfam" id="PF00501">
    <property type="entry name" value="AMP-binding"/>
    <property type="match status" value="1"/>
</dbReference>
<evidence type="ECO:0000259" key="8">
    <source>
        <dbReference type="Pfam" id="PF13193"/>
    </source>
</evidence>
<dbReference type="Gene3D" id="3.40.50.12780">
    <property type="entry name" value="N-terminal domain of ligase-like"/>
    <property type="match status" value="1"/>
</dbReference>
<dbReference type="Proteomes" id="UP000695562">
    <property type="component" value="Unassembled WGS sequence"/>
</dbReference>
<comment type="similarity">
    <text evidence="1">Belongs to the ATP-dependent AMP-binding enzyme family.</text>
</comment>
<feature type="transmembrane region" description="Helical" evidence="6">
    <location>
        <begin position="243"/>
        <end position="263"/>
    </location>
</feature>
<dbReference type="OrthoDB" id="10253869at2759"/>
<gene>
    <name evidence="9" type="ORF">CYY_004549</name>
</gene>
<feature type="domain" description="AMP-dependent synthetase/ligase" evidence="7">
    <location>
        <begin position="36"/>
        <end position="410"/>
    </location>
</feature>
<dbReference type="AlphaFoldDB" id="A0A8J4USY1"/>
<reference evidence="9" key="1">
    <citation type="submission" date="2020-01" db="EMBL/GenBank/DDBJ databases">
        <title>Development of genomics and gene disruption for Polysphondylium violaceum indicates a role for the polyketide synthase stlB in stalk morphogenesis.</title>
        <authorList>
            <person name="Narita B."/>
            <person name="Kawabe Y."/>
            <person name="Kin K."/>
            <person name="Saito T."/>
            <person name="Gibbs R."/>
            <person name="Kuspa A."/>
            <person name="Muzny D."/>
            <person name="Queller D."/>
            <person name="Richards S."/>
            <person name="Strassman J."/>
            <person name="Sucgang R."/>
            <person name="Worley K."/>
            <person name="Schaap P."/>
        </authorList>
    </citation>
    <scope>NUCLEOTIDE SEQUENCE</scope>
    <source>
        <strain evidence="9">QSvi11</strain>
    </source>
</reference>
<comment type="caution">
    <text evidence="9">The sequence shown here is derived from an EMBL/GenBank/DDBJ whole genome shotgun (WGS) entry which is preliminary data.</text>
</comment>
<keyword evidence="6" id="KW-0812">Transmembrane</keyword>
<organism evidence="9 10">
    <name type="scientific">Polysphondylium violaceum</name>
    <dbReference type="NCBI Taxonomy" id="133409"/>
    <lineage>
        <taxon>Eukaryota</taxon>
        <taxon>Amoebozoa</taxon>
        <taxon>Evosea</taxon>
        <taxon>Eumycetozoa</taxon>
        <taxon>Dictyostelia</taxon>
        <taxon>Dictyosteliales</taxon>
        <taxon>Dictyosteliaceae</taxon>
        <taxon>Polysphondylium</taxon>
    </lineage>
</organism>
<keyword evidence="3" id="KW-0547">Nucleotide-binding</keyword>
<keyword evidence="6" id="KW-1133">Transmembrane helix</keyword>
<evidence type="ECO:0000256" key="1">
    <source>
        <dbReference type="ARBA" id="ARBA00006432"/>
    </source>
</evidence>
<dbReference type="GO" id="GO:0016405">
    <property type="term" value="F:CoA-ligase activity"/>
    <property type="evidence" value="ECO:0007669"/>
    <property type="project" value="TreeGrafter"/>
</dbReference>
<dbReference type="CDD" id="cd05911">
    <property type="entry name" value="Firefly_Luc_like"/>
    <property type="match status" value="1"/>
</dbReference>
<keyword evidence="6" id="KW-0472">Membrane</keyword>
<comment type="function">
    <text evidence="5">Carboxylate--CoA ligase that may use 4-coumarate as substrate. Follows a two-step reaction mechanism, wherein the carboxylate substrate first undergoes adenylation by ATP, followed by a thioesterification in the presence of CoA to yield the final CoA thioester.</text>
</comment>
<dbReference type="InterPro" id="IPR042099">
    <property type="entry name" value="ANL_N_sf"/>
</dbReference>
<feature type="domain" description="AMP-binding enzyme C-terminal" evidence="8">
    <location>
        <begin position="461"/>
        <end position="537"/>
    </location>
</feature>
<dbReference type="InterPro" id="IPR045851">
    <property type="entry name" value="AMP-bd_C_sf"/>
</dbReference>
<dbReference type="Pfam" id="PF13193">
    <property type="entry name" value="AMP-binding_C"/>
    <property type="match status" value="1"/>
</dbReference>
<dbReference type="EMBL" id="AJWJ01000163">
    <property type="protein sequence ID" value="KAF2074146.1"/>
    <property type="molecule type" value="Genomic_DNA"/>
</dbReference>
<evidence type="ECO:0000259" key="7">
    <source>
        <dbReference type="Pfam" id="PF00501"/>
    </source>
</evidence>
<evidence type="ECO:0000256" key="2">
    <source>
        <dbReference type="ARBA" id="ARBA00022598"/>
    </source>
</evidence>
<sequence>MIIKVGKETYYSSKYPDVIIPEISAPELIIKSLKSGPSRTIIVDGLSLREYSSHEIAEDIEKAAKGFSILGLKKGEVVGIILPNVPEYSIVYHGVGLIGGISSLINPEYTVDELSKTLATVNPKFLVCTPAVYQRIKQDLSTVFPNVERVIVISVPNVNADETNAIAKESKPGLIVSLPQLLDNDGRPPKVPIDPKKDVAVIPFSSGTTGLFKGVCLTHFNVIANTYQTQVIETSTYRKNDTLMGILPFFHIYGLMLFLMLMLKQGYRVVVLPKFEPVKFLQLIERFKVSISFVVPPVALMFAKSPLIDNYDLSSLRVLFSGAAPLSDNVEREIVNRFKGNITIKQGYGMTEASPATMVNPYGGERSGSVGLLLPNQIAKIVSTDSGETLDIGARGEICVKGPNVMLGYYNNEKATQETIDKDGFLHTGDIGYVDEDGYYFVVDRVKELIKFKGFQIPPAELEALLLSHPMISDACVVGIDSGDVGEVPRAYVVLKPNQKLTDKELHEWVNKKVSNYKRFRGGIYFLNQIPKSATGKLLRKDLKNYQPAKL</sequence>
<proteinExistence type="inferred from homology"/>
<dbReference type="InterPro" id="IPR000873">
    <property type="entry name" value="AMP-dep_synth/lig_dom"/>
</dbReference>
<evidence type="ECO:0000256" key="3">
    <source>
        <dbReference type="ARBA" id="ARBA00022741"/>
    </source>
</evidence>